<dbReference type="PANTHER" id="PTHR10146:SF14">
    <property type="entry name" value="PYRIDOXAL PHOSPHATE HOMEOSTASIS PROTEIN"/>
    <property type="match status" value="1"/>
</dbReference>
<comment type="similarity">
    <text evidence="3">Belongs to the pyridoxal phosphate-binding protein YggS/PROSC family.</text>
</comment>
<accession>A0A4R9JYH8</accession>
<dbReference type="PANTHER" id="PTHR10146">
    <property type="entry name" value="PROLINE SYNTHETASE CO-TRANSCRIBED BACTERIAL HOMOLOG PROTEIN"/>
    <property type="match status" value="1"/>
</dbReference>
<protein>
    <submittedName>
        <fullName evidence="5">YggS family pyridoxal phosphate-dependent enzyme</fullName>
    </submittedName>
</protein>
<reference evidence="5" key="1">
    <citation type="journal article" date="2019" name="PLoS Negl. Trop. Dis.">
        <title>Revisiting the worldwide diversity of Leptospira species in the environment.</title>
        <authorList>
            <person name="Vincent A.T."/>
            <person name="Schiettekatte O."/>
            <person name="Bourhy P."/>
            <person name="Veyrier F.J."/>
            <person name="Picardeau M."/>
        </authorList>
    </citation>
    <scope>NUCLEOTIDE SEQUENCE [LARGE SCALE GENOMIC DNA]</scope>
    <source>
        <strain evidence="5">201702476</strain>
    </source>
</reference>
<dbReference type="SUPFAM" id="SSF51419">
    <property type="entry name" value="PLP-binding barrel"/>
    <property type="match status" value="1"/>
</dbReference>
<dbReference type="EMBL" id="RQGD01000034">
    <property type="protein sequence ID" value="TGL58300.1"/>
    <property type="molecule type" value="Genomic_DNA"/>
</dbReference>
<comment type="cofactor">
    <cofactor evidence="2">
        <name>pyridoxal 5'-phosphate</name>
        <dbReference type="ChEBI" id="CHEBI:597326"/>
    </cofactor>
</comment>
<dbReference type="RefSeq" id="WP_135624317.1">
    <property type="nucleotide sequence ID" value="NZ_RQGD01000034.1"/>
</dbReference>
<sequence>MPTLGEAFFSIESDLKKKFPHPFQVIAVSKTKPYETIRQAYLEGIRCFGENYIPEAIEKFTKLREEFPEAKECVSLHHIGPTQSGTIRKLFGVFQFTHGVGSLSTLSELLKRADKEKKLIRYFLQCNLTGEESKHGFSIEEILANRDLLYKSENEFCKWEGFMGMGPSDGNEVGTRLAFQRLSDLRKEHFPEKKLSMGMSGDFESAMEFGADYLRIGSLIFGERSYVG</sequence>
<dbReference type="InterPro" id="IPR011078">
    <property type="entry name" value="PyrdxlP_homeostasis"/>
</dbReference>
<feature type="domain" description="Alanine racemase N-terminal" evidence="4">
    <location>
        <begin position="15"/>
        <end position="224"/>
    </location>
</feature>
<name>A0A4R9JYH8_9LEPT</name>
<dbReference type="InterPro" id="IPR029066">
    <property type="entry name" value="PLP-binding_barrel"/>
</dbReference>
<dbReference type="Proteomes" id="UP000297693">
    <property type="component" value="Unassembled WGS sequence"/>
</dbReference>
<dbReference type="Pfam" id="PF01168">
    <property type="entry name" value="Ala_racemase_N"/>
    <property type="match status" value="1"/>
</dbReference>
<comment type="caution">
    <text evidence="5">The sequence shown here is derived from an EMBL/GenBank/DDBJ whole genome shotgun (WGS) entry which is preliminary data.</text>
</comment>
<dbReference type="PIRSF" id="PIRSF004848">
    <property type="entry name" value="YBL036c_PLPDEIII"/>
    <property type="match status" value="1"/>
</dbReference>
<dbReference type="GO" id="GO:0030170">
    <property type="term" value="F:pyridoxal phosphate binding"/>
    <property type="evidence" value="ECO:0007669"/>
    <property type="project" value="InterPro"/>
</dbReference>
<dbReference type="AlphaFoldDB" id="A0A4R9JYH8"/>
<keyword evidence="6" id="KW-1185">Reference proteome</keyword>
<evidence type="ECO:0000313" key="5">
    <source>
        <dbReference type="EMBL" id="TGL58300.1"/>
    </source>
</evidence>
<evidence type="ECO:0000256" key="3">
    <source>
        <dbReference type="RuleBase" id="RU004514"/>
    </source>
</evidence>
<dbReference type="Gene3D" id="3.20.20.10">
    <property type="entry name" value="Alanine racemase"/>
    <property type="match status" value="1"/>
</dbReference>
<dbReference type="InterPro" id="IPR001608">
    <property type="entry name" value="Ala_racemase_N"/>
</dbReference>
<evidence type="ECO:0000256" key="1">
    <source>
        <dbReference type="ARBA" id="ARBA00022898"/>
    </source>
</evidence>
<keyword evidence="1 2" id="KW-0663">Pyridoxal phosphate</keyword>
<evidence type="ECO:0000259" key="4">
    <source>
        <dbReference type="Pfam" id="PF01168"/>
    </source>
</evidence>
<dbReference type="NCBIfam" id="TIGR00044">
    <property type="entry name" value="YggS family pyridoxal phosphate-dependent enzyme"/>
    <property type="match status" value="1"/>
</dbReference>
<gene>
    <name evidence="5" type="ORF">EHQ58_12795</name>
</gene>
<dbReference type="FunFam" id="3.20.20.10:FF:000018">
    <property type="entry name" value="Pyridoxal phosphate homeostasis protein"/>
    <property type="match status" value="1"/>
</dbReference>
<proteinExistence type="inferred from homology"/>
<organism evidence="5 6">
    <name type="scientific">Leptospira ognonensis</name>
    <dbReference type="NCBI Taxonomy" id="2484945"/>
    <lineage>
        <taxon>Bacteria</taxon>
        <taxon>Pseudomonadati</taxon>
        <taxon>Spirochaetota</taxon>
        <taxon>Spirochaetia</taxon>
        <taxon>Leptospirales</taxon>
        <taxon>Leptospiraceae</taxon>
        <taxon>Leptospira</taxon>
    </lineage>
</organism>
<evidence type="ECO:0000313" key="6">
    <source>
        <dbReference type="Proteomes" id="UP000297693"/>
    </source>
</evidence>
<evidence type="ECO:0000256" key="2">
    <source>
        <dbReference type="PIRSR" id="PIRSR004848-1"/>
    </source>
</evidence>
<dbReference type="OrthoDB" id="9804072at2"/>
<feature type="modified residue" description="N6-(pyridoxal phosphate)lysine" evidence="2">
    <location>
        <position position="30"/>
    </location>
</feature>